<feature type="compositionally biased region" description="Acidic residues" evidence="2">
    <location>
        <begin position="261"/>
        <end position="281"/>
    </location>
</feature>
<dbReference type="OrthoDB" id="167576at2759"/>
<feature type="compositionally biased region" description="Pro residues" evidence="2">
    <location>
        <begin position="184"/>
        <end position="196"/>
    </location>
</feature>
<dbReference type="PROSITE" id="PS50203">
    <property type="entry name" value="CALPAIN_CAT"/>
    <property type="match status" value="1"/>
</dbReference>
<dbReference type="InterPro" id="IPR054094">
    <property type="entry name" value="Androglobin_IV"/>
</dbReference>
<feature type="region of interest" description="Disordered" evidence="2">
    <location>
        <begin position="1"/>
        <end position="51"/>
    </location>
</feature>
<dbReference type="PANTHER" id="PTHR46298">
    <property type="entry name" value="ANDROGLOBIN"/>
    <property type="match status" value="1"/>
</dbReference>
<dbReference type="GO" id="GO:0006508">
    <property type="term" value="P:proteolysis"/>
    <property type="evidence" value="ECO:0007669"/>
    <property type="project" value="InterPro"/>
</dbReference>
<feature type="region of interest" description="Disordered" evidence="2">
    <location>
        <begin position="997"/>
        <end position="1034"/>
    </location>
</feature>
<accession>A0A8K1FLM8</accession>
<sequence>MPPRKPPQASSQKSLQHVNGPTPSERQPLPPPVQPEPGTVAPLWTPTGVPNEIFPEWPGAAALATENWFSEDAPFEDAISLSAFPLPSSGDTITWKRPREIFTPIVEASPPAAALAPVVPDPKHAKKPPAPAAKKGEPEPPKKPPPAWYAHIVYVEPPVVHHEPSAHLPPPSSDPRKAAGASVPPTPAPILPIQPPPRRIIRDFRRLWSPEEFTRLTQWKKEEDRIEREKENRERVYMEFEDATAFIINDRPRGAYNEDSVSPDDLVDDGGDDDLEHDEADGDFGAQESLLYGVLPPPRISITENAIQKPEIPHGSVVNADIASYFRVIDQLYEQFSQNSDSPFLWEAIYPQDTHGIPIYNAGGKYTVKLFVMGKWRRIDVDDRLPVDEEGHIVFVSSYMKNEIWPSILAKALLKVFHWQFGNVSTVQHGTMVCSFDATRFTNSAVSALTGWKVSRCDDVLIPGSDYLQIFSQFVSPQIQNSLIVEEETDQLDLSAPEEVMDSDATTRSRVVLSCENEQGASGLAFREAVLLNAIVGDTGSVIFKGTNLNGPMSVAEEDLTRFRLGFLLVHPPSAFSDFVEVAWTKSPEGEHVPFTNAPSRVFVVELASVPRAGAEQSPGDSSSESAPIASPEFVDVIVTLTQVTSTSMPTQPNEARLIEPPPPADPGSVILVEDISYRNFQQKKQDQDSQFVDSAPLVFEINTFSSTRMRLPANQQSRWGFRVFPQQSCCYGYGIQIESQVKVESHFSSTYWRDLWGLQVIDGDGSYPAMLPFSWNVLFKQTIEFSPSDSVKAIPDVLVDLQISEAQVIPYVHISMINNQTNEVVQLAGLYSQVALPVGPDSTVLPTYTIVVECTPGASTIPEGKWRLTLGSSMPFKQASVHQPRMTAFGGTYEPNKPLICFRDVMIQPKKTAATSLDVKFVDEANEIMEDLTVKLQVIDLASQQVLSEVHGHGIVRLLQLPPYTKAADDPNEEKSGYILQGMIDKGHCNVPDALRSVRPFRNRPPHKEKDLTLTATSEEQSTDESTGNNSSVEPQIRLKWRLTCWSVDEVKLELDRTEELRYEAIQASWIEAAKGRDTHAAASRLLFLGKTEAAEASMRGDSVNDELMAKYKARLEWLSSASNTMSDGPYLDLLPEVDPTQDILRPENSFDNDDRILNETIESAAHFLQDIREARAGAKDARAQQLKEFVQSVKDRRQDAHAYRQTLYQERDEVLKSKAA</sequence>
<dbReference type="InterPro" id="IPR001300">
    <property type="entry name" value="Peptidase_C2_calpain_cat"/>
</dbReference>
<gene>
    <name evidence="4" type="ORF">Poli38472_005883</name>
</gene>
<proteinExistence type="predicted"/>
<dbReference type="PANTHER" id="PTHR46298:SF1">
    <property type="entry name" value="ANDROGLOBIN"/>
    <property type="match status" value="1"/>
</dbReference>
<evidence type="ECO:0000259" key="3">
    <source>
        <dbReference type="PROSITE" id="PS50203"/>
    </source>
</evidence>
<feature type="region of interest" description="Disordered" evidence="2">
    <location>
        <begin position="115"/>
        <end position="146"/>
    </location>
</feature>
<evidence type="ECO:0000313" key="5">
    <source>
        <dbReference type="Proteomes" id="UP000794436"/>
    </source>
</evidence>
<dbReference type="Pfam" id="PF00648">
    <property type="entry name" value="Peptidase_C2"/>
    <property type="match status" value="1"/>
</dbReference>
<dbReference type="Proteomes" id="UP000794436">
    <property type="component" value="Unassembled WGS sequence"/>
</dbReference>
<dbReference type="InterPro" id="IPR053033">
    <property type="entry name" value="Androglobin-like"/>
</dbReference>
<keyword evidence="5" id="KW-1185">Reference proteome</keyword>
<dbReference type="Pfam" id="PF22069">
    <property type="entry name" value="Androglobin_IV"/>
    <property type="match status" value="1"/>
</dbReference>
<dbReference type="AlphaFoldDB" id="A0A8K1FLM8"/>
<evidence type="ECO:0000256" key="2">
    <source>
        <dbReference type="SAM" id="MobiDB-lite"/>
    </source>
</evidence>
<dbReference type="InterPro" id="IPR038765">
    <property type="entry name" value="Papain-like_cys_pep_sf"/>
</dbReference>
<comment type="caution">
    <text evidence="1">Lacks conserved residue(s) required for the propagation of feature annotation.</text>
</comment>
<feature type="compositionally biased region" description="Polar residues" evidence="2">
    <location>
        <begin position="1015"/>
        <end position="1034"/>
    </location>
</feature>
<reference evidence="4" key="1">
    <citation type="submission" date="2019-03" db="EMBL/GenBank/DDBJ databases">
        <title>Long read genome sequence of the mycoparasitic Pythium oligandrum ATCC 38472 isolated from sugarbeet rhizosphere.</title>
        <authorList>
            <person name="Gaulin E."/>
        </authorList>
    </citation>
    <scope>NUCLEOTIDE SEQUENCE</scope>
    <source>
        <strain evidence="4">ATCC 38472_TT</strain>
    </source>
</reference>
<feature type="domain" description="Calpain catalytic" evidence="3">
    <location>
        <begin position="364"/>
        <end position="416"/>
    </location>
</feature>
<feature type="compositionally biased region" description="Polar residues" evidence="2">
    <location>
        <begin position="8"/>
        <end position="22"/>
    </location>
</feature>
<dbReference type="GO" id="GO:0004198">
    <property type="term" value="F:calcium-dependent cysteine-type endopeptidase activity"/>
    <property type="evidence" value="ECO:0007669"/>
    <property type="project" value="InterPro"/>
</dbReference>
<dbReference type="EMBL" id="SPLM01000002">
    <property type="protein sequence ID" value="TMW68415.1"/>
    <property type="molecule type" value="Genomic_DNA"/>
</dbReference>
<comment type="caution">
    <text evidence="4">The sequence shown here is derived from an EMBL/GenBank/DDBJ whole genome shotgun (WGS) entry which is preliminary data.</text>
</comment>
<protein>
    <recommendedName>
        <fullName evidence="3">Calpain catalytic domain-containing protein</fullName>
    </recommendedName>
</protein>
<feature type="region of interest" description="Disordered" evidence="2">
    <location>
        <begin position="251"/>
        <end position="281"/>
    </location>
</feature>
<organism evidence="4 5">
    <name type="scientific">Pythium oligandrum</name>
    <name type="common">Mycoparasitic fungus</name>
    <dbReference type="NCBI Taxonomy" id="41045"/>
    <lineage>
        <taxon>Eukaryota</taxon>
        <taxon>Sar</taxon>
        <taxon>Stramenopiles</taxon>
        <taxon>Oomycota</taxon>
        <taxon>Peronosporomycetes</taxon>
        <taxon>Pythiales</taxon>
        <taxon>Pythiaceae</taxon>
        <taxon>Pythium</taxon>
    </lineage>
</organism>
<evidence type="ECO:0000256" key="1">
    <source>
        <dbReference type="PROSITE-ProRule" id="PRU00239"/>
    </source>
</evidence>
<name>A0A8K1FLM8_PYTOL</name>
<evidence type="ECO:0000313" key="4">
    <source>
        <dbReference type="EMBL" id="TMW68415.1"/>
    </source>
</evidence>
<dbReference type="SUPFAM" id="SSF54001">
    <property type="entry name" value="Cysteine proteinases"/>
    <property type="match status" value="1"/>
</dbReference>
<feature type="region of interest" description="Disordered" evidence="2">
    <location>
        <begin position="161"/>
        <end position="196"/>
    </location>
</feature>